<dbReference type="PROSITE" id="PS52039">
    <property type="entry name" value="TOPO_IA_2"/>
    <property type="match status" value="1"/>
</dbReference>
<dbReference type="InterPro" id="IPR023406">
    <property type="entry name" value="Topo_IA_AS"/>
</dbReference>
<dbReference type="InterPro" id="IPR034144">
    <property type="entry name" value="TOPRIM_TopoIII"/>
</dbReference>
<dbReference type="Proteomes" id="UP001144471">
    <property type="component" value="Unassembled WGS sequence"/>
</dbReference>
<evidence type="ECO:0000256" key="4">
    <source>
        <dbReference type="ARBA" id="ARBA00022723"/>
    </source>
</evidence>
<keyword evidence="7" id="KW-0238">DNA-binding</keyword>
<dbReference type="RefSeq" id="WP_281833190.1">
    <property type="nucleotide sequence ID" value="NZ_BSDY01000002.1"/>
</dbReference>
<evidence type="ECO:0000256" key="9">
    <source>
        <dbReference type="ARBA" id="ARBA00030003"/>
    </source>
</evidence>
<reference evidence="15" key="1">
    <citation type="submission" date="2022-12" db="EMBL/GenBank/DDBJ databases">
        <title>Reference genome sequencing for broad-spectrum identification of bacterial and archaeal isolates by mass spectrometry.</title>
        <authorList>
            <person name="Sekiguchi Y."/>
            <person name="Tourlousse D.M."/>
        </authorList>
    </citation>
    <scope>NUCLEOTIDE SEQUENCE</scope>
    <source>
        <strain evidence="15">10succ1</strain>
    </source>
</reference>
<dbReference type="InterPro" id="IPR013824">
    <property type="entry name" value="Topo_IA_cen_sub1"/>
</dbReference>
<evidence type="ECO:0000259" key="14">
    <source>
        <dbReference type="PROSITE" id="PS52039"/>
    </source>
</evidence>
<sequence length="686" mass="78312">MKSLILAEKPSVAKDMARVLKCNKVNKGYFEGKDYIITWALGHLATLWEPGDYDVRYKNWNMADLPMLPEKLKVKRLKKTSHQLKTLTFLSKRKDVKEFIIATDAGREGELVARWAMLLAGYRGKIKRLWISSQTDKAITEGFKTLKDGREYQKLYEAAVSRAEADWLIGLNVTRALTCKHDVQLSAGRVQTPTLAMIVEREREIKDFVPKSYYQIRCQFEGFFGHWRGKKNKSTRIFNDNTASEIMEKLEGKKARVMKVEEKSRKEYAPKLYDLTELQREANRRFGYSAKKTLGYMQNLYERHKVLTYPRTDSRYITTDMVETIKDRLKALEGTSHGKLASEIAKKPIKLGKSVVDNKKVSDHHAIIPTEEKPVISKLTFDEKRIYDLVVKRFLAVLLPPAIYKDLTIITEIEGSEFISRGRAIEELGWKKVLGGEGRNDQEEETLPEQNLISPKVGDTLEVKAIKREKGRTNPPKRFTEGTLLSAMENPGKYVEGRDAKAILSQGGLGTPATRAEIIEKLIGSFYVERNGKTLTPTSKGKQLIEMVPAALRSPELTAKWEKRLEEISKGKEKRSAFMKDIRENAIELVGVVKADTKDFKHDNVTKEKCPMCGKPMLSVKDKKGRAILVCQDRKCGYRDEKKKKNDCGISVSKRERGMNKRLINQYSDQEDAVTNLGDLLAKFNK</sequence>
<organism evidence="15 16">
    <name type="scientific">Propionigenium maris DSM 9537</name>
    <dbReference type="NCBI Taxonomy" id="1123000"/>
    <lineage>
        <taxon>Bacteria</taxon>
        <taxon>Fusobacteriati</taxon>
        <taxon>Fusobacteriota</taxon>
        <taxon>Fusobacteriia</taxon>
        <taxon>Fusobacteriales</taxon>
        <taxon>Fusobacteriaceae</taxon>
        <taxon>Propionigenium</taxon>
    </lineage>
</organism>
<dbReference type="AlphaFoldDB" id="A0A9W6GJG8"/>
<dbReference type="Gene3D" id="1.10.290.10">
    <property type="entry name" value="Topoisomerase I, domain 4"/>
    <property type="match status" value="1"/>
</dbReference>
<dbReference type="PRINTS" id="PR00417">
    <property type="entry name" value="PRTPISMRASEI"/>
</dbReference>
<feature type="domain" description="Topo IA-type catalytic" evidence="14">
    <location>
        <begin position="152"/>
        <end position="590"/>
    </location>
</feature>
<evidence type="ECO:0000256" key="1">
    <source>
        <dbReference type="ARBA" id="ARBA00000213"/>
    </source>
</evidence>
<keyword evidence="8" id="KW-0413">Isomerase</keyword>
<dbReference type="Pfam" id="PF01751">
    <property type="entry name" value="Toprim"/>
    <property type="match status" value="1"/>
</dbReference>
<dbReference type="Gene3D" id="3.40.50.140">
    <property type="match status" value="1"/>
</dbReference>
<evidence type="ECO:0000256" key="11">
    <source>
        <dbReference type="ARBA" id="ARBA00032235"/>
    </source>
</evidence>
<accession>A0A9W6GJG8</accession>
<dbReference type="Gene3D" id="2.70.20.10">
    <property type="entry name" value="Topoisomerase I, domain 3"/>
    <property type="match status" value="1"/>
</dbReference>
<evidence type="ECO:0000256" key="2">
    <source>
        <dbReference type="ARBA" id="ARBA00009446"/>
    </source>
</evidence>
<dbReference type="InterPro" id="IPR006171">
    <property type="entry name" value="TOPRIM_dom"/>
</dbReference>
<evidence type="ECO:0000256" key="12">
    <source>
        <dbReference type="ARBA" id="ARBA00032877"/>
    </source>
</evidence>
<dbReference type="CDD" id="cd03362">
    <property type="entry name" value="TOPRIM_TopoIA_TopoIII"/>
    <property type="match status" value="1"/>
</dbReference>
<dbReference type="InterPro" id="IPR003601">
    <property type="entry name" value="Topo_IA_2"/>
</dbReference>
<evidence type="ECO:0000256" key="10">
    <source>
        <dbReference type="ARBA" id="ARBA00031985"/>
    </source>
</evidence>
<protein>
    <recommendedName>
        <fullName evidence="3">DNA topoisomerase</fullName>
        <ecNumber evidence="3">5.6.2.1</ecNumber>
    </recommendedName>
    <alternativeName>
        <fullName evidence="12">Omega-protein</fullName>
    </alternativeName>
    <alternativeName>
        <fullName evidence="11">Relaxing enzyme</fullName>
    </alternativeName>
    <alternativeName>
        <fullName evidence="9">Swivelase</fullName>
    </alternativeName>
    <alternativeName>
        <fullName evidence="10">Untwisting enzyme</fullName>
    </alternativeName>
</protein>
<dbReference type="PANTHER" id="PTHR11390">
    <property type="entry name" value="PROKARYOTIC DNA TOPOISOMERASE"/>
    <property type="match status" value="1"/>
</dbReference>
<dbReference type="InterPro" id="IPR000380">
    <property type="entry name" value="Topo_IA"/>
</dbReference>
<gene>
    <name evidence="15" type="primary">topB</name>
    <name evidence="15" type="ORF">PM10SUCC1_04860</name>
</gene>
<evidence type="ECO:0000256" key="5">
    <source>
        <dbReference type="ARBA" id="ARBA00022842"/>
    </source>
</evidence>
<dbReference type="CDD" id="cd00186">
    <property type="entry name" value="TOP1Ac"/>
    <property type="match status" value="1"/>
</dbReference>
<dbReference type="GO" id="GO:0003917">
    <property type="term" value="F:DNA topoisomerase type I (single strand cut, ATP-independent) activity"/>
    <property type="evidence" value="ECO:0007669"/>
    <property type="project" value="UniProtKB-EC"/>
</dbReference>
<dbReference type="PANTHER" id="PTHR11390:SF21">
    <property type="entry name" value="DNA TOPOISOMERASE 3-ALPHA"/>
    <property type="match status" value="1"/>
</dbReference>
<evidence type="ECO:0000313" key="16">
    <source>
        <dbReference type="Proteomes" id="UP001144471"/>
    </source>
</evidence>
<dbReference type="InterPro" id="IPR013825">
    <property type="entry name" value="Topo_IA_cen_sub2"/>
</dbReference>
<evidence type="ECO:0000259" key="13">
    <source>
        <dbReference type="PROSITE" id="PS50880"/>
    </source>
</evidence>
<dbReference type="GO" id="GO:0043597">
    <property type="term" value="C:cytoplasmic replication fork"/>
    <property type="evidence" value="ECO:0007669"/>
    <property type="project" value="TreeGrafter"/>
</dbReference>
<evidence type="ECO:0000313" key="15">
    <source>
        <dbReference type="EMBL" id="GLI54971.1"/>
    </source>
</evidence>
<evidence type="ECO:0000256" key="3">
    <source>
        <dbReference type="ARBA" id="ARBA00012891"/>
    </source>
</evidence>
<dbReference type="PROSITE" id="PS50880">
    <property type="entry name" value="TOPRIM"/>
    <property type="match status" value="1"/>
</dbReference>
<keyword evidence="5" id="KW-0460">Magnesium</keyword>
<keyword evidence="16" id="KW-1185">Reference proteome</keyword>
<evidence type="ECO:0000256" key="8">
    <source>
        <dbReference type="ARBA" id="ARBA00023235"/>
    </source>
</evidence>
<name>A0A9W6GJG8_9FUSO</name>
<dbReference type="GO" id="GO:0006265">
    <property type="term" value="P:DNA topological change"/>
    <property type="evidence" value="ECO:0007669"/>
    <property type="project" value="InterPro"/>
</dbReference>
<dbReference type="InterPro" id="IPR005738">
    <property type="entry name" value="TopoIII"/>
</dbReference>
<dbReference type="InterPro" id="IPR003602">
    <property type="entry name" value="Topo_IA_DNA-bd_dom"/>
</dbReference>
<dbReference type="InterPro" id="IPR023405">
    <property type="entry name" value="Topo_IA_core_domain"/>
</dbReference>
<feature type="domain" description="Toprim" evidence="13">
    <location>
        <begin position="2"/>
        <end position="135"/>
    </location>
</feature>
<keyword evidence="4" id="KW-0479">Metal-binding</keyword>
<dbReference type="GO" id="GO:0006281">
    <property type="term" value="P:DNA repair"/>
    <property type="evidence" value="ECO:0007669"/>
    <property type="project" value="TreeGrafter"/>
</dbReference>
<dbReference type="EC" id="5.6.2.1" evidence="3"/>
<proteinExistence type="inferred from homology"/>
<dbReference type="InterPro" id="IPR013497">
    <property type="entry name" value="Topo_IA_cen"/>
</dbReference>
<comment type="similarity">
    <text evidence="2">Belongs to the type IA topoisomerase family.</text>
</comment>
<dbReference type="SUPFAM" id="SSF56712">
    <property type="entry name" value="Prokaryotic type I DNA topoisomerase"/>
    <property type="match status" value="1"/>
</dbReference>
<dbReference type="NCBIfam" id="TIGR01056">
    <property type="entry name" value="topB"/>
    <property type="match status" value="1"/>
</dbReference>
<dbReference type="GO" id="GO:0046872">
    <property type="term" value="F:metal ion binding"/>
    <property type="evidence" value="ECO:0007669"/>
    <property type="project" value="UniProtKB-KW"/>
</dbReference>
<evidence type="ECO:0000256" key="6">
    <source>
        <dbReference type="ARBA" id="ARBA00023029"/>
    </source>
</evidence>
<dbReference type="EMBL" id="BSDY01000002">
    <property type="protein sequence ID" value="GLI54971.1"/>
    <property type="molecule type" value="Genomic_DNA"/>
</dbReference>
<comment type="catalytic activity">
    <reaction evidence="1">
        <text>ATP-independent breakage of single-stranded DNA, followed by passage and rejoining.</text>
        <dbReference type="EC" id="5.6.2.1"/>
    </reaction>
</comment>
<keyword evidence="6" id="KW-0799">Topoisomerase</keyword>
<evidence type="ECO:0000256" key="7">
    <source>
        <dbReference type="ARBA" id="ARBA00023125"/>
    </source>
</evidence>
<dbReference type="InterPro" id="IPR013826">
    <property type="entry name" value="Topo_IA_cen_sub3"/>
</dbReference>
<dbReference type="GO" id="GO:0003677">
    <property type="term" value="F:DNA binding"/>
    <property type="evidence" value="ECO:0007669"/>
    <property type="project" value="UniProtKB-KW"/>
</dbReference>
<dbReference type="Gene3D" id="1.10.460.10">
    <property type="entry name" value="Topoisomerase I, domain 2"/>
    <property type="match status" value="1"/>
</dbReference>
<dbReference type="SMART" id="SM00493">
    <property type="entry name" value="TOPRIM"/>
    <property type="match status" value="1"/>
</dbReference>
<comment type="caution">
    <text evidence="15">The sequence shown here is derived from an EMBL/GenBank/DDBJ whole genome shotgun (WGS) entry which is preliminary data.</text>
</comment>
<dbReference type="NCBIfam" id="NF005829">
    <property type="entry name" value="PRK07726.1"/>
    <property type="match status" value="1"/>
</dbReference>
<dbReference type="Pfam" id="PF01131">
    <property type="entry name" value="Topoisom_bac"/>
    <property type="match status" value="1"/>
</dbReference>
<dbReference type="SMART" id="SM00436">
    <property type="entry name" value="TOP1Bc"/>
    <property type="match status" value="1"/>
</dbReference>
<dbReference type="SMART" id="SM00437">
    <property type="entry name" value="TOP1Ac"/>
    <property type="match status" value="1"/>
</dbReference>
<dbReference type="GO" id="GO:0006310">
    <property type="term" value="P:DNA recombination"/>
    <property type="evidence" value="ECO:0007669"/>
    <property type="project" value="TreeGrafter"/>
</dbReference>
<dbReference type="PROSITE" id="PS00396">
    <property type="entry name" value="TOPO_IA_1"/>
    <property type="match status" value="1"/>
</dbReference>